<reference evidence="1" key="1">
    <citation type="journal article" date="2019" name="Environ. Microbiol.">
        <title>Fungal ecological strategies reflected in gene transcription - a case study of two litter decomposers.</title>
        <authorList>
            <person name="Barbi F."/>
            <person name="Kohler A."/>
            <person name="Barry K."/>
            <person name="Baskaran P."/>
            <person name="Daum C."/>
            <person name="Fauchery L."/>
            <person name="Ihrmark K."/>
            <person name="Kuo A."/>
            <person name="LaButti K."/>
            <person name="Lipzen A."/>
            <person name="Morin E."/>
            <person name="Grigoriev I.V."/>
            <person name="Henrissat B."/>
            <person name="Lindahl B."/>
            <person name="Martin F."/>
        </authorList>
    </citation>
    <scope>NUCLEOTIDE SEQUENCE</scope>
    <source>
        <strain evidence="1">JB14</strain>
    </source>
</reference>
<dbReference type="OrthoDB" id="2971810at2759"/>
<dbReference type="EMBL" id="ML769432">
    <property type="protein sequence ID" value="KAE9402675.1"/>
    <property type="molecule type" value="Genomic_DNA"/>
</dbReference>
<evidence type="ECO:0000313" key="2">
    <source>
        <dbReference type="Proteomes" id="UP000799118"/>
    </source>
</evidence>
<protein>
    <submittedName>
        <fullName evidence="1">Uncharacterized protein</fullName>
    </submittedName>
</protein>
<sequence length="82" mass="9240">MQLQEVFSLLAHPADLLAEVTLEQLLRLIVLSSPLKQDIIISQPPNHDPSIPPALLAPHHRLFLAKVCEIDLRFIDQCWVAV</sequence>
<proteinExistence type="predicted"/>
<dbReference type="AlphaFoldDB" id="A0A6A4I1J6"/>
<organism evidence="1 2">
    <name type="scientific">Gymnopus androsaceus JB14</name>
    <dbReference type="NCBI Taxonomy" id="1447944"/>
    <lineage>
        <taxon>Eukaryota</taxon>
        <taxon>Fungi</taxon>
        <taxon>Dikarya</taxon>
        <taxon>Basidiomycota</taxon>
        <taxon>Agaricomycotina</taxon>
        <taxon>Agaricomycetes</taxon>
        <taxon>Agaricomycetidae</taxon>
        <taxon>Agaricales</taxon>
        <taxon>Marasmiineae</taxon>
        <taxon>Omphalotaceae</taxon>
        <taxon>Gymnopus</taxon>
    </lineage>
</organism>
<accession>A0A6A4I1J6</accession>
<gene>
    <name evidence="1" type="ORF">BT96DRAFT_816188</name>
</gene>
<evidence type="ECO:0000313" key="1">
    <source>
        <dbReference type="EMBL" id="KAE9402675.1"/>
    </source>
</evidence>
<dbReference type="Proteomes" id="UP000799118">
    <property type="component" value="Unassembled WGS sequence"/>
</dbReference>
<name>A0A6A4I1J6_9AGAR</name>
<keyword evidence="2" id="KW-1185">Reference proteome</keyword>